<dbReference type="EMBL" id="KI925466">
    <property type="protein sequence ID" value="ETW75477.1"/>
    <property type="molecule type" value="Genomic_DNA"/>
</dbReference>
<dbReference type="InParanoid" id="W4JPH8"/>
<dbReference type="HOGENOM" id="CLU_1261661_0_0_1"/>
<dbReference type="KEGG" id="hir:HETIRDRAFT_461334"/>
<sequence length="219" mass="25336">MQSPRIGPAVVVRSSTPFKESLGGSIARGLTRSIVKPLLKEELINTLQIDLLIEDFVYRIWGFHPDRLQWKNFFYLFQLDETLVEAYKATFHYPEPYRYAPFARLIDSTVAKLVEVLKLESPLPVSFEPLGSTYIRSDRSNRKLDMGIIGKRAVEEYRLAQDNPDKYSKARLRWETIPCFMEFKRFLLIDHDAVILFPQAPAAISEPVAIAPETENEWK</sequence>
<protein>
    <submittedName>
        <fullName evidence="1">Uncharacterized protein</fullName>
    </submittedName>
</protein>
<gene>
    <name evidence="1" type="ORF">HETIRDRAFT_461334</name>
</gene>
<organism evidence="1 2">
    <name type="scientific">Heterobasidion irregulare (strain TC 32-1)</name>
    <dbReference type="NCBI Taxonomy" id="747525"/>
    <lineage>
        <taxon>Eukaryota</taxon>
        <taxon>Fungi</taxon>
        <taxon>Dikarya</taxon>
        <taxon>Basidiomycota</taxon>
        <taxon>Agaricomycotina</taxon>
        <taxon>Agaricomycetes</taxon>
        <taxon>Russulales</taxon>
        <taxon>Bondarzewiaceae</taxon>
        <taxon>Heterobasidion</taxon>
        <taxon>Heterobasidion annosum species complex</taxon>
    </lineage>
</organism>
<keyword evidence="2" id="KW-1185">Reference proteome</keyword>
<dbReference type="RefSeq" id="XP_009552890.1">
    <property type="nucleotide sequence ID" value="XM_009554595.1"/>
</dbReference>
<name>W4JPH8_HETIT</name>
<evidence type="ECO:0000313" key="2">
    <source>
        <dbReference type="Proteomes" id="UP000030671"/>
    </source>
</evidence>
<accession>W4JPH8</accession>
<reference evidence="1 2" key="1">
    <citation type="journal article" date="2012" name="New Phytol.">
        <title>Insight into trade-off between wood decay and parasitism from the genome of a fungal forest pathogen.</title>
        <authorList>
            <person name="Olson A."/>
            <person name="Aerts A."/>
            <person name="Asiegbu F."/>
            <person name="Belbahri L."/>
            <person name="Bouzid O."/>
            <person name="Broberg A."/>
            <person name="Canback B."/>
            <person name="Coutinho P.M."/>
            <person name="Cullen D."/>
            <person name="Dalman K."/>
            <person name="Deflorio G."/>
            <person name="van Diepen L.T."/>
            <person name="Dunand C."/>
            <person name="Duplessis S."/>
            <person name="Durling M."/>
            <person name="Gonthier P."/>
            <person name="Grimwood J."/>
            <person name="Fossdal C.G."/>
            <person name="Hansson D."/>
            <person name="Henrissat B."/>
            <person name="Hietala A."/>
            <person name="Himmelstrand K."/>
            <person name="Hoffmeister D."/>
            <person name="Hogberg N."/>
            <person name="James T.Y."/>
            <person name="Karlsson M."/>
            <person name="Kohler A."/>
            <person name="Kues U."/>
            <person name="Lee Y.H."/>
            <person name="Lin Y.C."/>
            <person name="Lind M."/>
            <person name="Lindquist E."/>
            <person name="Lombard V."/>
            <person name="Lucas S."/>
            <person name="Lunden K."/>
            <person name="Morin E."/>
            <person name="Murat C."/>
            <person name="Park J."/>
            <person name="Raffaello T."/>
            <person name="Rouze P."/>
            <person name="Salamov A."/>
            <person name="Schmutz J."/>
            <person name="Solheim H."/>
            <person name="Stahlberg J."/>
            <person name="Velez H."/>
            <person name="de Vries R.P."/>
            <person name="Wiebenga A."/>
            <person name="Woodward S."/>
            <person name="Yakovlev I."/>
            <person name="Garbelotto M."/>
            <person name="Martin F."/>
            <person name="Grigoriev I.V."/>
            <person name="Stenlid J."/>
        </authorList>
    </citation>
    <scope>NUCLEOTIDE SEQUENCE [LARGE SCALE GENOMIC DNA]</scope>
    <source>
        <strain evidence="1 2">TC 32-1</strain>
    </source>
</reference>
<dbReference type="GeneID" id="20677158"/>
<dbReference type="AlphaFoldDB" id="W4JPH8"/>
<proteinExistence type="predicted"/>
<evidence type="ECO:0000313" key="1">
    <source>
        <dbReference type="EMBL" id="ETW75477.1"/>
    </source>
</evidence>
<dbReference type="Proteomes" id="UP000030671">
    <property type="component" value="Unassembled WGS sequence"/>
</dbReference>